<evidence type="ECO:0000313" key="1">
    <source>
        <dbReference type="EMBL" id="QJA63041.1"/>
    </source>
</evidence>
<accession>A0A6M3J1J5</accession>
<name>A0A6M3J1J5_9ZZZZ</name>
<protein>
    <submittedName>
        <fullName evidence="1">Uncharacterized protein</fullName>
    </submittedName>
</protein>
<gene>
    <name evidence="1" type="ORF">MM415B00664_0032</name>
</gene>
<proteinExistence type="predicted"/>
<reference evidence="1" key="1">
    <citation type="submission" date="2020-03" db="EMBL/GenBank/DDBJ databases">
        <title>The deep terrestrial virosphere.</title>
        <authorList>
            <person name="Holmfeldt K."/>
            <person name="Nilsson E."/>
            <person name="Simone D."/>
            <person name="Lopez-Fernandez M."/>
            <person name="Wu X."/>
            <person name="de Brujin I."/>
            <person name="Lundin D."/>
            <person name="Andersson A."/>
            <person name="Bertilsson S."/>
            <person name="Dopson M."/>
        </authorList>
    </citation>
    <scope>NUCLEOTIDE SEQUENCE</scope>
    <source>
        <strain evidence="1">MM415B00664</strain>
    </source>
</reference>
<dbReference type="AlphaFoldDB" id="A0A6M3J1J5"/>
<sequence length="531" mass="55919">MKRIVTLFILLSVFILVAAYPPVVPPRWHYDSSGQLVPVKSGAVVVSGQVSDTAYNASTWDGVDTIAPSKNAVRDKIEAIDESAIEGYIFDSDSETVTGQWTFGVSPHIRNATPGIYFWDTDAPGSDKETGTIFFPYVDGLTDAENADFTIAIKQNGSLVTIATFDESDDQWETTKNFTAATYGSNASVSDAELLYVDATSSIQTQLDARALESVVGTSLNADDLELNGAVLQTAAEIPHVDATASISAIWTWVDDLVQIFGTGSDAKVAWDDAAARLEWRNSGDTPIFWMDFANSAFGVAAVAAPSTSGYDSDAAGTARTDEWAGSVDWNLTTTTEDATVGDWGAYIPIVSVKSLFIEIDGSDEAITLGDSVSGEDLKFDFETATDNQVEIGSNSGVTDLSLSAINLTTTGYVSGQANTLTDTSGVITLTVNAVNYGSDTGKANIPDGACDAAGDVGNWVVLISSVADAYQMTSDDETNQFIIAANAAALTANDELDVDGTMVSVMCIAAELWKVTGYMGAIPTDGGAPE</sequence>
<dbReference type="EMBL" id="MT141488">
    <property type="protein sequence ID" value="QJA63041.1"/>
    <property type="molecule type" value="Genomic_DNA"/>
</dbReference>
<organism evidence="1">
    <name type="scientific">viral metagenome</name>
    <dbReference type="NCBI Taxonomy" id="1070528"/>
    <lineage>
        <taxon>unclassified sequences</taxon>
        <taxon>metagenomes</taxon>
        <taxon>organismal metagenomes</taxon>
    </lineage>
</organism>